<feature type="compositionally biased region" description="Low complexity" evidence="1">
    <location>
        <begin position="145"/>
        <end position="161"/>
    </location>
</feature>
<organism evidence="2 3">
    <name type="scientific">Goodea atripinnis</name>
    <dbReference type="NCBI Taxonomy" id="208336"/>
    <lineage>
        <taxon>Eukaryota</taxon>
        <taxon>Metazoa</taxon>
        <taxon>Chordata</taxon>
        <taxon>Craniata</taxon>
        <taxon>Vertebrata</taxon>
        <taxon>Euteleostomi</taxon>
        <taxon>Actinopterygii</taxon>
        <taxon>Neopterygii</taxon>
        <taxon>Teleostei</taxon>
        <taxon>Neoteleostei</taxon>
        <taxon>Acanthomorphata</taxon>
        <taxon>Ovalentaria</taxon>
        <taxon>Atherinomorphae</taxon>
        <taxon>Cyprinodontiformes</taxon>
        <taxon>Goodeidae</taxon>
        <taxon>Goodea</taxon>
    </lineage>
</organism>
<feature type="region of interest" description="Disordered" evidence="1">
    <location>
        <begin position="127"/>
        <end position="168"/>
    </location>
</feature>
<proteinExistence type="predicted"/>
<name>A0ABV0PJ53_9TELE</name>
<reference evidence="2 3" key="1">
    <citation type="submission" date="2021-06" db="EMBL/GenBank/DDBJ databases">
        <authorList>
            <person name="Palmer J.M."/>
        </authorList>
    </citation>
    <scope>NUCLEOTIDE SEQUENCE [LARGE SCALE GENOMIC DNA]</scope>
    <source>
        <strain evidence="2 3">GA_2019</strain>
        <tissue evidence="2">Muscle</tissue>
    </source>
</reference>
<evidence type="ECO:0000313" key="3">
    <source>
        <dbReference type="Proteomes" id="UP001476798"/>
    </source>
</evidence>
<accession>A0ABV0PJ53</accession>
<protein>
    <submittedName>
        <fullName evidence="2">Uncharacterized protein</fullName>
    </submittedName>
</protein>
<gene>
    <name evidence="2" type="ORF">GOODEAATRI_031910</name>
</gene>
<dbReference type="Proteomes" id="UP001476798">
    <property type="component" value="Unassembled WGS sequence"/>
</dbReference>
<dbReference type="EMBL" id="JAHRIO010075642">
    <property type="protein sequence ID" value="MEQ2183367.1"/>
    <property type="molecule type" value="Genomic_DNA"/>
</dbReference>
<evidence type="ECO:0000313" key="2">
    <source>
        <dbReference type="EMBL" id="MEQ2183367.1"/>
    </source>
</evidence>
<feature type="non-terminal residue" evidence="2">
    <location>
        <position position="1"/>
    </location>
</feature>
<keyword evidence="3" id="KW-1185">Reference proteome</keyword>
<sequence length="196" mass="20908">LCQVISHSHTRAVMSASPELTHYLSEPTKDAPPGGAGIKQVEVRGRGEWGCSAKRGGEKQCRAQTETVHPSPGGLLGVSRSTMTDLSIVTWRLTHTGSWTHLVATTAEQQTRAGWKGVEVHLLQAEGQKRGPEPRQLPLSLCPHPTSSDTTGTPTTSPPRGSCHRGEGGPDLPGCIWLTGDWEGALRAHVTIDNSC</sequence>
<comment type="caution">
    <text evidence="2">The sequence shown here is derived from an EMBL/GenBank/DDBJ whole genome shotgun (WGS) entry which is preliminary data.</text>
</comment>
<evidence type="ECO:0000256" key="1">
    <source>
        <dbReference type="SAM" id="MobiDB-lite"/>
    </source>
</evidence>